<dbReference type="SUPFAM" id="SSF51445">
    <property type="entry name" value="(Trans)glycosidases"/>
    <property type="match status" value="1"/>
</dbReference>
<accession>A0ABS5UVA7</accession>
<evidence type="ECO:0000256" key="4">
    <source>
        <dbReference type="ARBA" id="ARBA00022723"/>
    </source>
</evidence>
<dbReference type="CDD" id="cd03143">
    <property type="entry name" value="A4_beta-galactosidase_middle_domain"/>
    <property type="match status" value="1"/>
</dbReference>
<dbReference type="InterPro" id="IPR003476">
    <property type="entry name" value="Glyco_hydro_42"/>
</dbReference>
<evidence type="ECO:0000313" key="10">
    <source>
        <dbReference type="EMBL" id="MBT1174601.1"/>
    </source>
</evidence>
<dbReference type="InterPro" id="IPR013738">
    <property type="entry name" value="Beta_galactosidase_Trimer"/>
</dbReference>
<dbReference type="InterPro" id="IPR017853">
    <property type="entry name" value="GH"/>
</dbReference>
<feature type="domain" description="Beta-galactosidase trimerisation" evidence="9">
    <location>
        <begin position="551"/>
        <end position="752"/>
    </location>
</feature>
<dbReference type="InterPro" id="IPR029062">
    <property type="entry name" value="Class_I_gatase-like"/>
</dbReference>
<dbReference type="Proteomes" id="UP000711736">
    <property type="component" value="Unassembled WGS sequence"/>
</dbReference>
<sequence length="821" mass="91971">MAIIIVNRKTGIALDLETLTSHLPHIAGPAQCMQIDIGELRQLKLHSTDQVLLAFGYGTSASDGVSAENTLREALSLCQKQGATAALCTGMIDRDTLIAAGEDAPYCRSGDSQLIHRLADDLRLRVCDLENYSHAAFLANLPDAFDASAISAFLGSWIDRRLLPQDDCPYHYGASFYPELWADSVNESDMDRVAAIGMTTVRLGEFFWDKLEPADGEYHMEYLDALLNSLEKRGIDAIVGIPTPTPPRWMTRDHDTNIVLDDGRIEGHGSRQHCCTKNPFFRRKAFELTARVAQTADRHRNVKAIQIDNEFKARLCFCDTCRALWPQWLKEHYGTVDAMNEAWGTSIWSERYDDFDSVVLPGRTPFRHNSALDNAFHRFCEDEANDFASGEAQIIVACTSIPVTHNTSMGFDMRNFDLFNQLDFVSFDTYIPQDMYWAYTLNLDRWRNLLPRDDFMLMETSASHAGHIGNYVSPHPAGYVPQEAFLAYASGAKAFMYWLLRAQAYGVEQPHSAVLTQNGEPDLGYADVLETAHMLKRYEPMLAGSRPIRSTVALMYSDDAKRYYDIDNGGIYNYRSLITDFYRMLLGHGISVEVIPENALLDSFECVLVPFVRHVGDDLRARLHAFADRGGTLILGPMTADRTGELTWPHDGDALDGIGSWLGLTDVVAFLANDSGAKVEVRTEQGNDRFTGMVTMFKVKDGTHAYPTDCDVADGRTILASRGTVSYVGGLPADPEHSPFWDDLIERLVKPHEPDRDLIRICAGLVKYRRSTPSADQLWLANMTDSPLPFTLMRDASDERGTIWNRGEHTLDGFSRIVLTM</sequence>
<evidence type="ECO:0000259" key="9">
    <source>
        <dbReference type="Pfam" id="PF08532"/>
    </source>
</evidence>
<evidence type="ECO:0000256" key="5">
    <source>
        <dbReference type="ARBA" id="ARBA00022801"/>
    </source>
</evidence>
<dbReference type="Gene3D" id="3.20.20.80">
    <property type="entry name" value="Glycosidases"/>
    <property type="match status" value="1"/>
</dbReference>
<feature type="domain" description="Glycoside hydrolase family 42 N-terminal" evidence="8">
    <location>
        <begin position="176"/>
        <end position="537"/>
    </location>
</feature>
<keyword evidence="5" id="KW-0378">Hydrolase</keyword>
<dbReference type="PANTHER" id="PTHR36447:SF2">
    <property type="entry name" value="BETA-GALACTOSIDASE YESZ"/>
    <property type="match status" value="1"/>
</dbReference>
<dbReference type="InterPro" id="IPR013529">
    <property type="entry name" value="Glyco_hydro_42_N"/>
</dbReference>
<comment type="caution">
    <text evidence="10">The sequence shown here is derived from an EMBL/GenBank/DDBJ whole genome shotgun (WGS) entry which is preliminary data.</text>
</comment>
<keyword evidence="11" id="KW-1185">Reference proteome</keyword>
<evidence type="ECO:0000256" key="2">
    <source>
        <dbReference type="ARBA" id="ARBA00005940"/>
    </source>
</evidence>
<dbReference type="PANTHER" id="PTHR36447">
    <property type="entry name" value="BETA-GALACTOSIDASE GANA"/>
    <property type="match status" value="1"/>
</dbReference>
<name>A0ABS5UVA7_9BIFI</name>
<dbReference type="Gene3D" id="3.40.50.880">
    <property type="match status" value="1"/>
</dbReference>
<evidence type="ECO:0000256" key="7">
    <source>
        <dbReference type="ARBA" id="ARBA00023295"/>
    </source>
</evidence>
<protein>
    <recommendedName>
        <fullName evidence="3">beta-galactosidase</fullName>
        <ecNumber evidence="3">3.2.1.23</ecNumber>
    </recommendedName>
</protein>
<keyword evidence="7" id="KW-0326">Glycosidase</keyword>
<evidence type="ECO:0000256" key="1">
    <source>
        <dbReference type="ARBA" id="ARBA00001412"/>
    </source>
</evidence>
<comment type="similarity">
    <text evidence="2">Belongs to the glycosyl hydrolase 42 family.</text>
</comment>
<dbReference type="RefSeq" id="WP_214375843.1">
    <property type="nucleotide sequence ID" value="NZ_JAFEJU010000002.1"/>
</dbReference>
<evidence type="ECO:0000256" key="3">
    <source>
        <dbReference type="ARBA" id="ARBA00012756"/>
    </source>
</evidence>
<keyword evidence="6" id="KW-0862">Zinc</keyword>
<reference evidence="10 11" key="1">
    <citation type="journal article" date="2021" name="Environ. Microbiol.">
        <title>Genetic insights into the dark matter of the mammalian gut microbiota through targeted genome reconstruction.</title>
        <authorList>
            <person name="Lugli G.A."/>
            <person name="Alessandri G."/>
            <person name="Milani C."/>
            <person name="Viappiani A."/>
            <person name="Fontana F."/>
            <person name="Tarracchini C."/>
            <person name="Mancabelli L."/>
            <person name="Argentini C."/>
            <person name="Ruiz L."/>
            <person name="Margolles A."/>
            <person name="van Sinderen D."/>
            <person name="Turroni F."/>
            <person name="Ventura M."/>
        </authorList>
    </citation>
    <scope>NUCLEOTIDE SEQUENCE [LARGE SCALE GENOMIC DNA]</scope>
    <source>
        <strain evidence="10 11">LC6</strain>
    </source>
</reference>
<dbReference type="SUPFAM" id="SSF52317">
    <property type="entry name" value="Class I glutamine amidotransferase-like"/>
    <property type="match status" value="1"/>
</dbReference>
<evidence type="ECO:0000313" key="11">
    <source>
        <dbReference type="Proteomes" id="UP000711736"/>
    </source>
</evidence>
<comment type="catalytic activity">
    <reaction evidence="1">
        <text>Hydrolysis of terminal non-reducing beta-D-galactose residues in beta-D-galactosides.</text>
        <dbReference type="EC" id="3.2.1.23"/>
    </reaction>
</comment>
<organism evidence="10 11">
    <name type="scientific">Bifidobacterium colobi</name>
    <dbReference type="NCBI Taxonomy" id="2809026"/>
    <lineage>
        <taxon>Bacteria</taxon>
        <taxon>Bacillati</taxon>
        <taxon>Actinomycetota</taxon>
        <taxon>Actinomycetes</taxon>
        <taxon>Bifidobacteriales</taxon>
        <taxon>Bifidobacteriaceae</taxon>
        <taxon>Bifidobacterium</taxon>
    </lineage>
</organism>
<dbReference type="Pfam" id="PF08532">
    <property type="entry name" value="Glyco_hydro_42M"/>
    <property type="match status" value="1"/>
</dbReference>
<dbReference type="EC" id="3.2.1.23" evidence="3"/>
<gene>
    <name evidence="10" type="ORF">JS530_03600</name>
</gene>
<dbReference type="Pfam" id="PF02449">
    <property type="entry name" value="Glyco_hydro_42"/>
    <property type="match status" value="1"/>
</dbReference>
<evidence type="ECO:0000259" key="8">
    <source>
        <dbReference type="Pfam" id="PF02449"/>
    </source>
</evidence>
<proteinExistence type="inferred from homology"/>
<dbReference type="EMBL" id="JAFEJU010000002">
    <property type="protein sequence ID" value="MBT1174601.1"/>
    <property type="molecule type" value="Genomic_DNA"/>
</dbReference>
<keyword evidence="4" id="KW-0479">Metal-binding</keyword>
<evidence type="ECO:0000256" key="6">
    <source>
        <dbReference type="ARBA" id="ARBA00022833"/>
    </source>
</evidence>